<name>A0A1W1CPG6_9ZZZZ</name>
<sequence>MSPDFSLNPTKQTSISELESKNGEKFDSVDELFEDLDS</sequence>
<organism evidence="2">
    <name type="scientific">hydrothermal vent metagenome</name>
    <dbReference type="NCBI Taxonomy" id="652676"/>
    <lineage>
        <taxon>unclassified sequences</taxon>
        <taxon>metagenomes</taxon>
        <taxon>ecological metagenomes</taxon>
    </lineage>
</organism>
<protein>
    <submittedName>
        <fullName evidence="2">Uncharacterized protein</fullName>
    </submittedName>
</protein>
<evidence type="ECO:0000313" key="2">
    <source>
        <dbReference type="EMBL" id="SFV67587.1"/>
    </source>
</evidence>
<dbReference type="EMBL" id="FPHF01000097">
    <property type="protein sequence ID" value="SFV67587.1"/>
    <property type="molecule type" value="Genomic_DNA"/>
</dbReference>
<accession>A0A1W1CPG6</accession>
<proteinExistence type="predicted"/>
<feature type="region of interest" description="Disordered" evidence="1">
    <location>
        <begin position="1"/>
        <end position="23"/>
    </location>
</feature>
<evidence type="ECO:0000256" key="1">
    <source>
        <dbReference type="SAM" id="MobiDB-lite"/>
    </source>
</evidence>
<feature type="compositionally biased region" description="Polar residues" evidence="1">
    <location>
        <begin position="1"/>
        <end position="17"/>
    </location>
</feature>
<gene>
    <name evidence="2" type="ORF">MNB_SM-4-721</name>
</gene>
<dbReference type="AlphaFoldDB" id="A0A1W1CPG6"/>
<reference evidence="2" key="1">
    <citation type="submission" date="2016-10" db="EMBL/GenBank/DDBJ databases">
        <authorList>
            <person name="de Groot N.N."/>
        </authorList>
    </citation>
    <scope>NUCLEOTIDE SEQUENCE</scope>
</reference>